<feature type="site" description="Transition state stabilizer" evidence="13">
    <location>
        <position position="379"/>
    </location>
</feature>
<evidence type="ECO:0000256" key="13">
    <source>
        <dbReference type="PIRSR" id="PIRSR634016-4"/>
    </source>
</evidence>
<dbReference type="InterPro" id="IPR042097">
    <property type="entry name" value="Aminopeptidase_N-like_N_sf"/>
</dbReference>
<dbReference type="Proteomes" id="UP000317430">
    <property type="component" value="Unassembled WGS sequence"/>
</dbReference>
<evidence type="ECO:0000256" key="7">
    <source>
        <dbReference type="ARBA" id="ARBA00022801"/>
    </source>
</evidence>
<evidence type="ECO:0000313" key="19">
    <source>
        <dbReference type="Proteomes" id="UP000317430"/>
    </source>
</evidence>
<feature type="active site" description="Proton acceptor" evidence="11">
    <location>
        <position position="293"/>
    </location>
</feature>
<dbReference type="SUPFAM" id="SSF55486">
    <property type="entry name" value="Metalloproteases ('zincins'), catalytic domain"/>
    <property type="match status" value="1"/>
</dbReference>
<evidence type="ECO:0000256" key="3">
    <source>
        <dbReference type="ARBA" id="ARBA00011245"/>
    </source>
</evidence>
<evidence type="ECO:0000256" key="10">
    <source>
        <dbReference type="ARBA" id="ARBA00057504"/>
    </source>
</evidence>
<dbReference type="InterPro" id="IPR024571">
    <property type="entry name" value="ERAP1-like_C_dom"/>
</dbReference>
<keyword evidence="8 12" id="KW-0862">Zinc</keyword>
<dbReference type="GO" id="GO:0070006">
    <property type="term" value="F:metalloaminopeptidase activity"/>
    <property type="evidence" value="ECO:0007669"/>
    <property type="project" value="TreeGrafter"/>
</dbReference>
<comment type="function">
    <text evidence="10">Aminopeptidase with broad substrate specificity to several peptides. It has more affinity for oligopeptides than for dipeptides. It plays an essential role in the metabolism, it may be involved in nitrogen supply or protein turnover.</text>
</comment>
<dbReference type="PANTHER" id="PTHR11533">
    <property type="entry name" value="PROTEASE M1 ZINC METALLOPROTEASE"/>
    <property type="match status" value="1"/>
</dbReference>
<feature type="domain" description="Aminopeptidase N-like N-terminal" evidence="17">
    <location>
        <begin position="12"/>
        <end position="185"/>
    </location>
</feature>
<reference evidence="18 19" key="1">
    <citation type="submission" date="2019-08" db="EMBL/GenBank/DDBJ databases">
        <authorList>
            <person name="Lei W."/>
        </authorList>
    </citation>
    <scope>NUCLEOTIDE SEQUENCE [LARGE SCALE GENOMIC DNA]</scope>
    <source>
        <strain evidence="18 19">CCUG 66496</strain>
    </source>
</reference>
<comment type="subunit">
    <text evidence="3">Monomer.</text>
</comment>
<dbReference type="PRINTS" id="PR00756">
    <property type="entry name" value="ALADIPTASE"/>
</dbReference>
<evidence type="ECO:0000313" key="18">
    <source>
        <dbReference type="EMBL" id="TWS98987.1"/>
    </source>
</evidence>
<protein>
    <recommendedName>
        <fullName evidence="14">Aminopeptidase</fullName>
        <ecNumber evidence="14">3.4.11.-</ecNumber>
    </recommendedName>
</protein>
<dbReference type="Gene3D" id="1.10.390.10">
    <property type="entry name" value="Neutral Protease Domain 2"/>
    <property type="match status" value="1"/>
</dbReference>
<feature type="binding site" evidence="12">
    <location>
        <position position="292"/>
    </location>
    <ligand>
        <name>Zn(2+)</name>
        <dbReference type="ChEBI" id="CHEBI:29105"/>
        <note>catalytic</note>
    </ligand>
</feature>
<keyword evidence="7 14" id="KW-0378">Hydrolase</keyword>
<dbReference type="CDD" id="cd09601">
    <property type="entry name" value="M1_APN-Q_like"/>
    <property type="match status" value="1"/>
</dbReference>
<dbReference type="GO" id="GO:0006508">
    <property type="term" value="P:proteolysis"/>
    <property type="evidence" value="ECO:0007669"/>
    <property type="project" value="UniProtKB-KW"/>
</dbReference>
<dbReference type="Pfam" id="PF01433">
    <property type="entry name" value="Peptidase_M1"/>
    <property type="match status" value="1"/>
</dbReference>
<dbReference type="GO" id="GO:0008270">
    <property type="term" value="F:zinc ion binding"/>
    <property type="evidence" value="ECO:0007669"/>
    <property type="project" value="UniProtKB-UniRule"/>
</dbReference>
<dbReference type="GO" id="GO:0016285">
    <property type="term" value="F:alanyl aminopeptidase activity"/>
    <property type="evidence" value="ECO:0007669"/>
    <property type="project" value="UniProtKB-EC"/>
</dbReference>
<dbReference type="PANTHER" id="PTHR11533:SF174">
    <property type="entry name" value="PUROMYCIN-SENSITIVE AMINOPEPTIDASE-RELATED"/>
    <property type="match status" value="1"/>
</dbReference>
<organism evidence="18 19">
    <name type="scientific">Streptococcus cuniculipharyngis</name>
    <dbReference type="NCBI Taxonomy" id="1562651"/>
    <lineage>
        <taxon>Bacteria</taxon>
        <taxon>Bacillati</taxon>
        <taxon>Bacillota</taxon>
        <taxon>Bacilli</taxon>
        <taxon>Lactobacillales</taxon>
        <taxon>Streptococcaceae</taxon>
        <taxon>Streptococcus</taxon>
    </lineage>
</organism>
<dbReference type="InterPro" id="IPR014782">
    <property type="entry name" value="Peptidase_M1_dom"/>
</dbReference>
<keyword evidence="6 12" id="KW-0479">Metal-binding</keyword>
<comment type="cofactor">
    <cofactor evidence="12 14">
        <name>Zn(2+)</name>
        <dbReference type="ChEBI" id="CHEBI:29105"/>
    </cofactor>
    <text evidence="12 14">Binds 1 zinc ion per subunit.</text>
</comment>
<feature type="domain" description="Peptidase M1 membrane alanine aminopeptidase" evidence="15">
    <location>
        <begin position="221"/>
        <end position="438"/>
    </location>
</feature>
<dbReference type="GO" id="GO:0043171">
    <property type="term" value="P:peptide catabolic process"/>
    <property type="evidence" value="ECO:0007669"/>
    <property type="project" value="TreeGrafter"/>
</dbReference>
<evidence type="ECO:0000256" key="8">
    <source>
        <dbReference type="ARBA" id="ARBA00022833"/>
    </source>
</evidence>
<comment type="similarity">
    <text evidence="2 14">Belongs to the peptidase M1 family.</text>
</comment>
<evidence type="ECO:0000256" key="5">
    <source>
        <dbReference type="ARBA" id="ARBA00022670"/>
    </source>
</evidence>
<evidence type="ECO:0000256" key="2">
    <source>
        <dbReference type="ARBA" id="ARBA00010136"/>
    </source>
</evidence>
<gene>
    <name evidence="18" type="ORF">FRX57_01945</name>
</gene>
<keyword evidence="19" id="KW-1185">Reference proteome</keyword>
<keyword evidence="9 14" id="KW-0482">Metalloprotease</keyword>
<dbReference type="InterPro" id="IPR045357">
    <property type="entry name" value="Aminopeptidase_N-like_N"/>
</dbReference>
<evidence type="ECO:0000259" key="17">
    <source>
        <dbReference type="Pfam" id="PF17900"/>
    </source>
</evidence>
<dbReference type="Pfam" id="PF11838">
    <property type="entry name" value="ERAP1_C"/>
    <property type="match status" value="1"/>
</dbReference>
<dbReference type="Gene3D" id="2.60.40.1910">
    <property type="match status" value="1"/>
</dbReference>
<feature type="domain" description="ERAP1-like C-terminal" evidence="16">
    <location>
        <begin position="513"/>
        <end position="824"/>
    </location>
</feature>
<evidence type="ECO:0000256" key="4">
    <source>
        <dbReference type="ARBA" id="ARBA00022438"/>
    </source>
</evidence>
<feature type="binding site" evidence="12">
    <location>
        <position position="296"/>
    </location>
    <ligand>
        <name>Zn(2+)</name>
        <dbReference type="ChEBI" id="CHEBI:29105"/>
        <note>catalytic</note>
    </ligand>
</feature>
<proteinExistence type="inferred from homology"/>
<evidence type="ECO:0000256" key="6">
    <source>
        <dbReference type="ARBA" id="ARBA00022723"/>
    </source>
</evidence>
<dbReference type="Gene3D" id="1.25.50.20">
    <property type="match status" value="1"/>
</dbReference>
<dbReference type="RefSeq" id="WP_146566093.1">
    <property type="nucleotide sequence ID" value="NZ_VOHL01000001.1"/>
</dbReference>
<dbReference type="SUPFAM" id="SSF63737">
    <property type="entry name" value="Leukotriene A4 hydrolase N-terminal domain"/>
    <property type="match status" value="1"/>
</dbReference>
<keyword evidence="5 14" id="KW-0645">Protease</keyword>
<evidence type="ECO:0000259" key="16">
    <source>
        <dbReference type="Pfam" id="PF11838"/>
    </source>
</evidence>
<dbReference type="FunFam" id="1.10.390.10:FF:000013">
    <property type="entry name" value="Aminopeptidase N"/>
    <property type="match status" value="1"/>
</dbReference>
<dbReference type="InterPro" id="IPR050344">
    <property type="entry name" value="Peptidase_M1_aminopeptidases"/>
</dbReference>
<dbReference type="OrthoDB" id="100605at2"/>
<sequence length="845" mass="95713">MEKVEHLIQRFVPEHYELFLDINRKDKVFSGRVLVKGEALEQTVAFHQKDLSIETVRVAGESLNFTVNDDLEEVRFELAAIGQQDIELTFSGQITDGMTGMYPSYYQLDGVKKEVISTQFESHFARQVFPSIDEPAAKATFDLTITFDQQEGEIVLANMPERLAGQGRETGIWAFETSPRMSTYLLAFAIGELHSQLTTTKSGVEVGIFATKAHQSSSLDFALDFAKRVLEFYEDYFGVPYPLKQCYHLALPDFSAGAMENWGLITYREIYLLADDNSSLMSRQQIALVIAHEVAHQWFGNLVTMSWWDDLWLNESFAMMMENLAVDALEPSWQIKNDFNISSVPHALNRDAIDGVQSVHVAVNHPDEIQTLFDSAIVYSKGSRLMFMLYHWLGKEAFVAGLKDYFVAYQYGNTVGQDLWQALSHHSDKDAADFMTAWLEQPGFPVVTAKVVDDNLILSQKQFFVGQHKDQGRLWPIPLNSNWTGLPETLTQESLVIPHYSQLAANNTGALRLNLGNNAHYITAYQGQLLDDLMADFASLSQLDKLQLVQEFSLLAEGGVMAYADLLPFLDLLSDDSSYPIVSAQQQIIAGLRDMIDENSPAQAALKERVNRSLMASYEQLGFDIKDSDSDETEKARLFVLLAMTWAGNEQVIAQARAIYDQYATNMEDMPASLRQVVLSTQVMVAESQELVDAYLAQYVKTHDARLRSELCFALSRTKSQETVNKILAVLKDKDVIKPQDLSTWYYSFLRSDFAQEAFWTWGRENWQWLKETFAGDMSYADFVESAADVFKTEERLAEFKAFYEPEMEDLALKREIVMGLRNIDSKIELIKANKAALEAALEDN</sequence>
<evidence type="ECO:0000256" key="9">
    <source>
        <dbReference type="ARBA" id="ARBA00023049"/>
    </source>
</evidence>
<dbReference type="EC" id="3.4.11.-" evidence="14"/>
<keyword evidence="4 14" id="KW-0031">Aminopeptidase</keyword>
<name>A0A5C5SD24_9STRE</name>
<evidence type="ECO:0000256" key="12">
    <source>
        <dbReference type="PIRSR" id="PIRSR634016-3"/>
    </source>
</evidence>
<feature type="binding site" evidence="12">
    <location>
        <position position="315"/>
    </location>
    <ligand>
        <name>Zn(2+)</name>
        <dbReference type="ChEBI" id="CHEBI:29105"/>
        <note>catalytic</note>
    </ligand>
</feature>
<dbReference type="GO" id="GO:0016020">
    <property type="term" value="C:membrane"/>
    <property type="evidence" value="ECO:0007669"/>
    <property type="project" value="TreeGrafter"/>
</dbReference>
<dbReference type="InterPro" id="IPR001930">
    <property type="entry name" value="Peptidase_M1"/>
</dbReference>
<dbReference type="Gene3D" id="2.60.40.1730">
    <property type="entry name" value="tricorn interacting facor f3 domain"/>
    <property type="match status" value="1"/>
</dbReference>
<accession>A0A5C5SD24</accession>
<dbReference type="GO" id="GO:0042277">
    <property type="term" value="F:peptide binding"/>
    <property type="evidence" value="ECO:0007669"/>
    <property type="project" value="TreeGrafter"/>
</dbReference>
<dbReference type="GO" id="GO:0005737">
    <property type="term" value="C:cytoplasm"/>
    <property type="evidence" value="ECO:0007669"/>
    <property type="project" value="TreeGrafter"/>
</dbReference>
<comment type="catalytic activity">
    <reaction evidence="1">
        <text>Release of an N-terminal amino acid, Xaa-|-Yaa- from a peptide, amide or arylamide. Xaa is preferably Ala, but may be most amino acids including Pro (slow action). When a terminal hydrophobic residue is followed by a prolyl residue, the two may be released as an intact Xaa-Pro dipeptide.</text>
        <dbReference type="EC" id="3.4.11.2"/>
    </reaction>
</comment>
<dbReference type="InterPro" id="IPR027268">
    <property type="entry name" value="Peptidase_M4/M1_CTD_sf"/>
</dbReference>
<dbReference type="InterPro" id="IPR034016">
    <property type="entry name" value="M1_APN-typ"/>
</dbReference>
<dbReference type="Pfam" id="PF17900">
    <property type="entry name" value="Peptidase_M1_N"/>
    <property type="match status" value="1"/>
</dbReference>
<dbReference type="GO" id="GO:0005615">
    <property type="term" value="C:extracellular space"/>
    <property type="evidence" value="ECO:0007669"/>
    <property type="project" value="TreeGrafter"/>
</dbReference>
<evidence type="ECO:0000256" key="1">
    <source>
        <dbReference type="ARBA" id="ARBA00000098"/>
    </source>
</evidence>
<evidence type="ECO:0000256" key="11">
    <source>
        <dbReference type="PIRSR" id="PIRSR634016-1"/>
    </source>
</evidence>
<evidence type="ECO:0000259" key="15">
    <source>
        <dbReference type="Pfam" id="PF01433"/>
    </source>
</evidence>
<evidence type="ECO:0000256" key="14">
    <source>
        <dbReference type="RuleBase" id="RU364040"/>
    </source>
</evidence>
<dbReference type="EMBL" id="VOHL01000001">
    <property type="protein sequence ID" value="TWS98987.1"/>
    <property type="molecule type" value="Genomic_DNA"/>
</dbReference>
<dbReference type="AlphaFoldDB" id="A0A5C5SD24"/>
<comment type="caution">
    <text evidence="18">The sequence shown here is derived from an EMBL/GenBank/DDBJ whole genome shotgun (WGS) entry which is preliminary data.</text>
</comment>